<feature type="non-terminal residue" evidence="1">
    <location>
        <position position="121"/>
    </location>
</feature>
<dbReference type="AlphaFoldDB" id="X1AQL5"/>
<organism evidence="1">
    <name type="scientific">marine sediment metagenome</name>
    <dbReference type="NCBI Taxonomy" id="412755"/>
    <lineage>
        <taxon>unclassified sequences</taxon>
        <taxon>metagenomes</taxon>
        <taxon>ecological metagenomes</taxon>
    </lineage>
</organism>
<proteinExistence type="predicted"/>
<evidence type="ECO:0008006" key="2">
    <source>
        <dbReference type="Google" id="ProtNLM"/>
    </source>
</evidence>
<name>X1AQL5_9ZZZZ</name>
<evidence type="ECO:0000313" key="1">
    <source>
        <dbReference type="EMBL" id="GAG85020.1"/>
    </source>
</evidence>
<reference evidence="1" key="1">
    <citation type="journal article" date="2014" name="Front. Microbiol.">
        <title>High frequency of phylogenetically diverse reductive dehalogenase-homologous genes in deep subseafloor sedimentary metagenomes.</title>
        <authorList>
            <person name="Kawai M."/>
            <person name="Futagami T."/>
            <person name="Toyoda A."/>
            <person name="Takaki Y."/>
            <person name="Nishi S."/>
            <person name="Hori S."/>
            <person name="Arai W."/>
            <person name="Tsubouchi T."/>
            <person name="Morono Y."/>
            <person name="Uchiyama I."/>
            <person name="Ito T."/>
            <person name="Fujiyama A."/>
            <person name="Inagaki F."/>
            <person name="Takami H."/>
        </authorList>
    </citation>
    <scope>NUCLEOTIDE SEQUENCE</scope>
    <source>
        <strain evidence="1">Expedition CK06-06</strain>
    </source>
</reference>
<comment type="caution">
    <text evidence="1">The sequence shown here is derived from an EMBL/GenBank/DDBJ whole genome shotgun (WGS) entry which is preliminary data.</text>
</comment>
<accession>X1AQL5</accession>
<dbReference type="EMBL" id="BART01011433">
    <property type="protein sequence ID" value="GAG85020.1"/>
    <property type="molecule type" value="Genomic_DNA"/>
</dbReference>
<protein>
    <recommendedName>
        <fullName evidence="2">Nucleotidyl transferase AbiEii/AbiGii toxin family protein</fullName>
    </recommendedName>
</protein>
<sequence>MKKLEHARIYYLKSPELTDAVIKKFLTDNEKVTLHGGKAINAFLPTHLDRPTEDWDVLTSEDPKTVAEQLEGLLDTRYEGNYFKVLPSRHIGTYRLVSIVTQRPIADITVAESPTPSKILD</sequence>
<gene>
    <name evidence="1" type="ORF">S01H4_24361</name>
</gene>